<keyword evidence="3 8" id="KW-0472">Membrane</keyword>
<dbReference type="GO" id="GO:0051301">
    <property type="term" value="P:cell division"/>
    <property type="evidence" value="ECO:0007669"/>
    <property type="project" value="UniProtKB-KW"/>
</dbReference>
<feature type="region of interest" description="Disordered" evidence="9">
    <location>
        <begin position="162"/>
        <end position="193"/>
    </location>
</feature>
<feature type="compositionally biased region" description="Basic and acidic residues" evidence="9">
    <location>
        <begin position="163"/>
        <end position="187"/>
    </location>
</feature>
<evidence type="ECO:0000256" key="8">
    <source>
        <dbReference type="HAMAP-Rule" id="MF_02204"/>
    </source>
</evidence>
<comment type="caution">
    <text evidence="11">The sequence shown here is derived from an EMBL/GenBank/DDBJ whole genome shotgun (WGS) entry which is preliminary data.</text>
</comment>
<dbReference type="InterPro" id="IPR036737">
    <property type="entry name" value="OmpA-like_sf"/>
</dbReference>
<dbReference type="InterPro" id="IPR006665">
    <property type="entry name" value="OmpA-like"/>
</dbReference>
<keyword evidence="7" id="KW-0131">Cell cycle</keyword>
<dbReference type="EMBL" id="MFKF01000050">
    <property type="protein sequence ID" value="OGG56052.1"/>
    <property type="molecule type" value="Genomic_DNA"/>
</dbReference>
<proteinExistence type="inferred from homology"/>
<comment type="subcellular location">
    <subcellularLocation>
        <location evidence="8">Cell outer membrane</location>
        <topology evidence="8">Lipid-anchor</topology>
    </subcellularLocation>
</comment>
<dbReference type="PROSITE" id="PS51123">
    <property type="entry name" value="OMPA_2"/>
    <property type="match status" value="1"/>
</dbReference>
<comment type="similarity">
    <text evidence="8">Belongs to the Pal lipoprotein family.</text>
</comment>
<feature type="compositionally biased region" description="Polar residues" evidence="9">
    <location>
        <begin position="27"/>
        <end position="37"/>
    </location>
</feature>
<evidence type="ECO:0000259" key="10">
    <source>
        <dbReference type="PROSITE" id="PS51123"/>
    </source>
</evidence>
<dbReference type="HAMAP" id="MF_02204">
    <property type="entry name" value="Pal"/>
    <property type="match status" value="1"/>
</dbReference>
<dbReference type="CDD" id="cd07185">
    <property type="entry name" value="OmpA_C-like"/>
    <property type="match status" value="1"/>
</dbReference>
<keyword evidence="1" id="KW-0132">Cell division</keyword>
<dbReference type="InterPro" id="IPR050330">
    <property type="entry name" value="Bact_OuterMem_StrucFunc"/>
</dbReference>
<evidence type="ECO:0000256" key="5">
    <source>
        <dbReference type="ARBA" id="ARBA00023237"/>
    </source>
</evidence>
<evidence type="ECO:0000256" key="7">
    <source>
        <dbReference type="ARBA" id="ARBA00023306"/>
    </source>
</evidence>
<keyword evidence="4 8" id="KW-0564">Palmitate</keyword>
<dbReference type="InterPro" id="IPR006664">
    <property type="entry name" value="OMP_bac"/>
</dbReference>
<feature type="domain" description="OmpA-like" evidence="10">
    <location>
        <begin position="74"/>
        <end position="191"/>
    </location>
</feature>
<keyword evidence="2 8" id="KW-0732">Signal</keyword>
<dbReference type="GO" id="GO:0009279">
    <property type="term" value="C:cell outer membrane"/>
    <property type="evidence" value="ECO:0007669"/>
    <property type="project" value="UniProtKB-SubCell"/>
</dbReference>
<evidence type="ECO:0000256" key="9">
    <source>
        <dbReference type="SAM" id="MobiDB-lite"/>
    </source>
</evidence>
<dbReference type="SUPFAM" id="SSF103088">
    <property type="entry name" value="OmpA-like"/>
    <property type="match status" value="1"/>
</dbReference>
<evidence type="ECO:0000256" key="2">
    <source>
        <dbReference type="ARBA" id="ARBA00022729"/>
    </source>
</evidence>
<dbReference type="InterPro" id="IPR014169">
    <property type="entry name" value="Pal_lipo_C"/>
</dbReference>
<dbReference type="Proteomes" id="UP000178606">
    <property type="component" value="Unassembled WGS sequence"/>
</dbReference>
<dbReference type="InterPro" id="IPR039001">
    <property type="entry name" value="Pal"/>
</dbReference>
<reference evidence="11 12" key="1">
    <citation type="journal article" date="2016" name="Nat. Commun.">
        <title>Thousands of microbial genomes shed light on interconnected biogeochemical processes in an aquifer system.</title>
        <authorList>
            <person name="Anantharaman K."/>
            <person name="Brown C.T."/>
            <person name="Hug L.A."/>
            <person name="Sharon I."/>
            <person name="Castelle C.J."/>
            <person name="Probst A.J."/>
            <person name="Thomas B.C."/>
            <person name="Singh A."/>
            <person name="Wilkins M.J."/>
            <person name="Karaoz U."/>
            <person name="Brodie E.L."/>
            <person name="Williams K.H."/>
            <person name="Hubbard S.S."/>
            <person name="Banfield J.F."/>
        </authorList>
    </citation>
    <scope>NUCLEOTIDE SEQUENCE [LARGE SCALE GENOMIC DNA]</scope>
    <source>
        <strain evidence="12">RIFCSPLOWO2_12_FULL_64_10</strain>
    </source>
</reference>
<evidence type="ECO:0000256" key="4">
    <source>
        <dbReference type="ARBA" id="ARBA00023139"/>
    </source>
</evidence>
<dbReference type="PROSITE" id="PS51257">
    <property type="entry name" value="PROKAR_LIPOPROTEIN"/>
    <property type="match status" value="1"/>
</dbReference>
<dbReference type="Gene3D" id="3.30.1330.60">
    <property type="entry name" value="OmpA-like domain"/>
    <property type="match status" value="1"/>
</dbReference>
<evidence type="ECO:0000256" key="6">
    <source>
        <dbReference type="ARBA" id="ARBA00023288"/>
    </source>
</evidence>
<sequence length="193" mass="21432">MTRFLVLITAVSGATFWIACGGSQSTLKPTPRVQDQQAADAGREAEERAEAERKAREEAERAAREAEERARAEAEARAARTFSNVYFDYDRFNIRDDQKPALASHAEKLKANSDFKVTVEGHCDERGTIEYNLALGQKRADSTRSFLVRAGVEAGRLTTVSYGKERPADPGHDESAWGKNRRAEFKVTEPALP</sequence>
<evidence type="ECO:0000313" key="12">
    <source>
        <dbReference type="Proteomes" id="UP000178606"/>
    </source>
</evidence>
<dbReference type="NCBIfam" id="TIGR02802">
    <property type="entry name" value="Pal_lipo"/>
    <property type="match status" value="1"/>
</dbReference>
<name>A0A1F6D4U2_HANXR</name>
<keyword evidence="6 8" id="KW-0449">Lipoprotein</keyword>
<feature type="region of interest" description="Disordered" evidence="9">
    <location>
        <begin position="27"/>
        <end position="53"/>
    </location>
</feature>
<dbReference type="PANTHER" id="PTHR30329">
    <property type="entry name" value="STATOR ELEMENT OF FLAGELLAR MOTOR COMPLEX"/>
    <property type="match status" value="1"/>
</dbReference>
<protein>
    <recommendedName>
        <fullName evidence="8">Peptidoglycan-associated lipoprotein</fullName>
        <shortName evidence="8">PAL</shortName>
    </recommendedName>
</protein>
<dbReference type="AlphaFoldDB" id="A0A1F6D4U2"/>
<evidence type="ECO:0000256" key="1">
    <source>
        <dbReference type="ARBA" id="ARBA00022618"/>
    </source>
</evidence>
<feature type="compositionally biased region" description="Basic and acidic residues" evidence="9">
    <location>
        <begin position="41"/>
        <end position="53"/>
    </location>
</feature>
<dbReference type="PANTHER" id="PTHR30329:SF21">
    <property type="entry name" value="LIPOPROTEIN YIAD-RELATED"/>
    <property type="match status" value="1"/>
</dbReference>
<evidence type="ECO:0000256" key="3">
    <source>
        <dbReference type="ARBA" id="ARBA00023136"/>
    </source>
</evidence>
<accession>A0A1F6D4U2</accession>
<organism evidence="11 12">
    <name type="scientific">Handelsmanbacteria sp. (strain RIFCSPLOWO2_12_FULL_64_10)</name>
    <dbReference type="NCBI Taxonomy" id="1817868"/>
    <lineage>
        <taxon>Bacteria</taxon>
        <taxon>Candidatus Handelsmaniibacteriota</taxon>
    </lineage>
</organism>
<evidence type="ECO:0000313" key="11">
    <source>
        <dbReference type="EMBL" id="OGG56052.1"/>
    </source>
</evidence>
<dbReference type="Pfam" id="PF00691">
    <property type="entry name" value="OmpA"/>
    <property type="match status" value="1"/>
</dbReference>
<keyword evidence="5 8" id="KW-0998">Cell outer membrane</keyword>
<dbReference type="PRINTS" id="PR01021">
    <property type="entry name" value="OMPADOMAIN"/>
</dbReference>
<gene>
    <name evidence="8" type="primary">pal</name>
    <name evidence="11" type="ORF">A3F84_12590</name>
</gene>